<accession>A0AAE1DID1</accession>
<sequence length="83" mass="9218">MVATLTTCVFTTATARAIFGVATIVTASSFIVRNSEHYSLYRDLGVQWNTPWGLSNKSDENRFMKTFSVLGVDLQLDVKIALK</sequence>
<dbReference type="EMBL" id="JAWDGP010003693">
    <property type="protein sequence ID" value="KAK3771617.1"/>
    <property type="molecule type" value="Genomic_DNA"/>
</dbReference>
<evidence type="ECO:0000313" key="2">
    <source>
        <dbReference type="Proteomes" id="UP001283361"/>
    </source>
</evidence>
<protein>
    <submittedName>
        <fullName evidence="1">Uncharacterized protein</fullName>
    </submittedName>
</protein>
<gene>
    <name evidence="1" type="ORF">RRG08_047874</name>
</gene>
<reference evidence="1" key="1">
    <citation type="journal article" date="2023" name="G3 (Bethesda)">
        <title>A reference genome for the long-term kleptoplast-retaining sea slug Elysia crispata morphotype clarki.</title>
        <authorList>
            <person name="Eastman K.E."/>
            <person name="Pendleton A.L."/>
            <person name="Shaikh M.A."/>
            <person name="Suttiyut T."/>
            <person name="Ogas R."/>
            <person name="Tomko P."/>
            <person name="Gavelis G."/>
            <person name="Widhalm J.R."/>
            <person name="Wisecaver J.H."/>
        </authorList>
    </citation>
    <scope>NUCLEOTIDE SEQUENCE</scope>
    <source>
        <strain evidence="1">ECLA1</strain>
    </source>
</reference>
<evidence type="ECO:0000313" key="1">
    <source>
        <dbReference type="EMBL" id="KAK3771617.1"/>
    </source>
</evidence>
<keyword evidence="2" id="KW-1185">Reference proteome</keyword>
<name>A0AAE1DID1_9GAST</name>
<dbReference type="AlphaFoldDB" id="A0AAE1DID1"/>
<comment type="caution">
    <text evidence="1">The sequence shown here is derived from an EMBL/GenBank/DDBJ whole genome shotgun (WGS) entry which is preliminary data.</text>
</comment>
<proteinExistence type="predicted"/>
<organism evidence="1 2">
    <name type="scientific">Elysia crispata</name>
    <name type="common">lettuce slug</name>
    <dbReference type="NCBI Taxonomy" id="231223"/>
    <lineage>
        <taxon>Eukaryota</taxon>
        <taxon>Metazoa</taxon>
        <taxon>Spiralia</taxon>
        <taxon>Lophotrochozoa</taxon>
        <taxon>Mollusca</taxon>
        <taxon>Gastropoda</taxon>
        <taxon>Heterobranchia</taxon>
        <taxon>Euthyneura</taxon>
        <taxon>Panpulmonata</taxon>
        <taxon>Sacoglossa</taxon>
        <taxon>Placobranchoidea</taxon>
        <taxon>Plakobranchidae</taxon>
        <taxon>Elysia</taxon>
    </lineage>
</organism>
<dbReference type="Proteomes" id="UP001283361">
    <property type="component" value="Unassembled WGS sequence"/>
</dbReference>